<evidence type="ECO:0000313" key="2">
    <source>
        <dbReference type="Proteomes" id="UP001062846"/>
    </source>
</evidence>
<comment type="caution">
    <text evidence="1">The sequence shown here is derived from an EMBL/GenBank/DDBJ whole genome shotgun (WGS) entry which is preliminary data.</text>
</comment>
<dbReference type="Proteomes" id="UP001062846">
    <property type="component" value="Chromosome 9"/>
</dbReference>
<dbReference type="EMBL" id="CM046396">
    <property type="protein sequence ID" value="KAI8538603.1"/>
    <property type="molecule type" value="Genomic_DNA"/>
</dbReference>
<proteinExistence type="predicted"/>
<reference evidence="1" key="1">
    <citation type="submission" date="2022-02" db="EMBL/GenBank/DDBJ databases">
        <title>Plant Genome Project.</title>
        <authorList>
            <person name="Zhang R.-G."/>
        </authorList>
    </citation>
    <scope>NUCLEOTIDE SEQUENCE</scope>
    <source>
        <strain evidence="1">AT1</strain>
    </source>
</reference>
<protein>
    <submittedName>
        <fullName evidence="1">Uncharacterized protein</fullName>
    </submittedName>
</protein>
<evidence type="ECO:0000313" key="1">
    <source>
        <dbReference type="EMBL" id="KAI8538603.1"/>
    </source>
</evidence>
<accession>A0ACC0ME73</accession>
<gene>
    <name evidence="1" type="ORF">RHMOL_Rhmol09G0117200</name>
</gene>
<sequence length="546" mass="63225">MPSIDLRSLLLFSAVLRLLLILYGEWQDTHMEVRHTDVDYLVFSDAASLMASGKSPYERTTYRYGILCCLRSFTSLEGGKHRRIKGIIHVIACSTIQISTVDKDKEFFEDKLLSSALAIDNLHDQMKTLSLKLESSEETVRNGKLFMSIICNGAACGGMPLAEERIRRLESEAEIVLSRKSDMEFLLNKTLSESSRFESNMQDLLLKISALESESKDSTEKQQEEIQKKSEEVERLQEVDKHEQHRDSLEKKVGQLQTILEEKEQLVLRSKDREKEFEDQKTEDSMLESKQLELSRHLKELSQRNDQAINDIRRKFEVEKPLRKKRFGHNPCHLLRLLVVNNLVDVNDLMKYFREDLHRRLLSTDLKMQVDGIKILHKVLEFLPELYDMLRIDWYTLTEREAAIFLPCLVEKYRTWTTPKCLKSIKEHAFAASPYPVIITLADHLTPDLQAKEAQFQGKRISMKIYGERNYQTQQLIKKMIRCWFKQPAILKTAIVKDADRNSVSCLANKVAKTFDFSIGGASSRYFNINADAVKKSTLNSLVTEF</sequence>
<name>A0ACC0ME73_RHOML</name>
<organism evidence="1 2">
    <name type="scientific">Rhododendron molle</name>
    <name type="common">Chinese azalea</name>
    <name type="synonym">Azalea mollis</name>
    <dbReference type="NCBI Taxonomy" id="49168"/>
    <lineage>
        <taxon>Eukaryota</taxon>
        <taxon>Viridiplantae</taxon>
        <taxon>Streptophyta</taxon>
        <taxon>Embryophyta</taxon>
        <taxon>Tracheophyta</taxon>
        <taxon>Spermatophyta</taxon>
        <taxon>Magnoliopsida</taxon>
        <taxon>eudicotyledons</taxon>
        <taxon>Gunneridae</taxon>
        <taxon>Pentapetalae</taxon>
        <taxon>asterids</taxon>
        <taxon>Ericales</taxon>
        <taxon>Ericaceae</taxon>
        <taxon>Ericoideae</taxon>
        <taxon>Rhodoreae</taxon>
        <taxon>Rhododendron</taxon>
    </lineage>
</organism>
<keyword evidence="2" id="KW-1185">Reference proteome</keyword>